<dbReference type="STRING" id="1619046.US42_C0008G0030"/>
<organism evidence="1 2">
    <name type="scientific">Candidatus Magasanikbacteria bacterium GW2011_GWC2_37_14</name>
    <dbReference type="NCBI Taxonomy" id="1619046"/>
    <lineage>
        <taxon>Bacteria</taxon>
        <taxon>Candidatus Magasanikiibacteriota</taxon>
    </lineage>
</organism>
<reference evidence="1 2" key="1">
    <citation type="journal article" date="2015" name="Nature">
        <title>rRNA introns, odd ribosomes, and small enigmatic genomes across a large radiation of phyla.</title>
        <authorList>
            <person name="Brown C.T."/>
            <person name="Hug L.A."/>
            <person name="Thomas B.C."/>
            <person name="Sharon I."/>
            <person name="Castelle C.J."/>
            <person name="Singh A."/>
            <person name="Wilkins M.J."/>
            <person name="Williams K.H."/>
            <person name="Banfield J.F."/>
        </authorList>
    </citation>
    <scope>NUCLEOTIDE SEQUENCE [LARGE SCALE GENOMIC DNA]</scope>
</reference>
<dbReference type="Proteomes" id="UP000034849">
    <property type="component" value="Unassembled WGS sequence"/>
</dbReference>
<gene>
    <name evidence="1" type="ORF">US42_C0008G0030</name>
</gene>
<sequence>MELVIRFAYMVAYVRIMGTKRVPVPVLINRKESLIIELEYELGKKDHRCLQVLLEGALREVRDKAPWFETVVMDDPSISNEFSTKEEGRQILQQYLQRGWICAAELVEGIRLVEGMRLPENKEDLPKFYHARGCPRCP</sequence>
<evidence type="ECO:0000313" key="1">
    <source>
        <dbReference type="EMBL" id="KKQ27519.1"/>
    </source>
</evidence>
<evidence type="ECO:0000313" key="2">
    <source>
        <dbReference type="Proteomes" id="UP000034849"/>
    </source>
</evidence>
<dbReference type="EMBL" id="LBSX01000008">
    <property type="protein sequence ID" value="KKQ27519.1"/>
    <property type="molecule type" value="Genomic_DNA"/>
</dbReference>
<proteinExistence type="predicted"/>
<accession>A0A0G0ITL5</accession>
<comment type="caution">
    <text evidence="1">The sequence shown here is derived from an EMBL/GenBank/DDBJ whole genome shotgun (WGS) entry which is preliminary data.</text>
</comment>
<protein>
    <submittedName>
        <fullName evidence="1">Uncharacterized protein</fullName>
    </submittedName>
</protein>
<name>A0A0G0ITL5_9BACT</name>
<dbReference type="AlphaFoldDB" id="A0A0G0ITL5"/>